<keyword evidence="2" id="KW-0812">Transmembrane</keyword>
<dbReference type="EMBL" id="VSSB01000001">
    <property type="protein sequence ID" value="TYL52252.1"/>
    <property type="molecule type" value="Genomic_DNA"/>
</dbReference>
<organism evidence="4 5">
    <name type="scientific">Agromyces mariniharenae</name>
    <dbReference type="NCBI Taxonomy" id="2604423"/>
    <lineage>
        <taxon>Bacteria</taxon>
        <taxon>Bacillati</taxon>
        <taxon>Actinomycetota</taxon>
        <taxon>Actinomycetes</taxon>
        <taxon>Micrococcales</taxon>
        <taxon>Microbacteriaceae</taxon>
        <taxon>Agromyces</taxon>
    </lineage>
</organism>
<keyword evidence="5" id="KW-1185">Reference proteome</keyword>
<feature type="transmembrane region" description="Helical" evidence="2">
    <location>
        <begin position="38"/>
        <end position="60"/>
    </location>
</feature>
<gene>
    <name evidence="4" type="ORF">FYC51_00270</name>
</gene>
<dbReference type="AlphaFoldDB" id="A0A5S4V020"/>
<dbReference type="InterPro" id="IPR009936">
    <property type="entry name" value="DUF1468"/>
</dbReference>
<dbReference type="Pfam" id="PF07331">
    <property type="entry name" value="TctB"/>
    <property type="match status" value="1"/>
</dbReference>
<dbReference type="Proteomes" id="UP000325243">
    <property type="component" value="Unassembled WGS sequence"/>
</dbReference>
<proteinExistence type="predicted"/>
<feature type="transmembrane region" description="Helical" evidence="2">
    <location>
        <begin position="156"/>
        <end position="180"/>
    </location>
</feature>
<protein>
    <submittedName>
        <fullName evidence="4">Tripartite tricarboxylate transporter TctB family protein</fullName>
    </submittedName>
</protein>
<comment type="caution">
    <text evidence="4">The sequence shown here is derived from an EMBL/GenBank/DDBJ whole genome shotgun (WGS) entry which is preliminary data.</text>
</comment>
<keyword evidence="2" id="KW-1133">Transmembrane helix</keyword>
<accession>A0A5S4V020</accession>
<evidence type="ECO:0000259" key="3">
    <source>
        <dbReference type="Pfam" id="PF07331"/>
    </source>
</evidence>
<evidence type="ECO:0000256" key="1">
    <source>
        <dbReference type="SAM" id="MobiDB-lite"/>
    </source>
</evidence>
<evidence type="ECO:0000256" key="2">
    <source>
        <dbReference type="SAM" id="Phobius"/>
    </source>
</evidence>
<feature type="transmembrane region" description="Helical" evidence="2">
    <location>
        <begin position="117"/>
        <end position="144"/>
    </location>
</feature>
<evidence type="ECO:0000313" key="4">
    <source>
        <dbReference type="EMBL" id="TYL52252.1"/>
    </source>
</evidence>
<keyword evidence="2" id="KW-0472">Membrane</keyword>
<evidence type="ECO:0000313" key="5">
    <source>
        <dbReference type="Proteomes" id="UP000325243"/>
    </source>
</evidence>
<feature type="region of interest" description="Disordered" evidence="1">
    <location>
        <begin position="1"/>
        <end position="24"/>
    </location>
</feature>
<feature type="domain" description="DUF1468" evidence="3">
    <location>
        <begin position="39"/>
        <end position="183"/>
    </location>
</feature>
<sequence length="196" mass="19751">MTDRHAGPPGASAPGGPSAAPDGGAAVPGDRCGIVGEVAFAAVCAALGVYAVVAAGSIRVPPGSSSVLGPRFFPYFVGTLLLAASVAVIVAIARGHRGLPEEEEDVDPAAKTDWRTVLLLVLCLLSQLVLIELAGWPIAVAVLFTGAALALGAKRWWVAAPSGLGLGLLTQLVFGAWLGLSLPAGPLLDWIPVLHG</sequence>
<feature type="compositionally biased region" description="Low complexity" evidence="1">
    <location>
        <begin position="7"/>
        <end position="24"/>
    </location>
</feature>
<feature type="transmembrane region" description="Helical" evidence="2">
    <location>
        <begin position="72"/>
        <end position="93"/>
    </location>
</feature>
<reference evidence="4 5" key="1">
    <citation type="submission" date="2019-08" db="EMBL/GenBank/DDBJ databases">
        <authorList>
            <person name="Hu J."/>
        </authorList>
    </citation>
    <scope>NUCLEOTIDE SEQUENCE [LARGE SCALE GENOMIC DNA]</scope>
    <source>
        <strain evidence="4 5">NEAU-184</strain>
    </source>
</reference>
<name>A0A5S4V020_9MICO</name>